<dbReference type="AlphaFoldDB" id="A0A8J3SGN1"/>
<feature type="transmembrane region" description="Helical" evidence="6">
    <location>
        <begin position="123"/>
        <end position="142"/>
    </location>
</feature>
<proteinExistence type="predicted"/>
<dbReference type="EMBL" id="BOOJ01000030">
    <property type="protein sequence ID" value="GIH92984.1"/>
    <property type="molecule type" value="Genomic_DNA"/>
</dbReference>
<evidence type="ECO:0000313" key="9">
    <source>
        <dbReference type="Proteomes" id="UP000619788"/>
    </source>
</evidence>
<dbReference type="InterPro" id="IPR051791">
    <property type="entry name" value="Pra-immunoreactive"/>
</dbReference>
<feature type="transmembrane region" description="Helical" evidence="6">
    <location>
        <begin position="47"/>
        <end position="72"/>
    </location>
</feature>
<organism evidence="8 9">
    <name type="scientific">Planobispora siamensis</name>
    <dbReference type="NCBI Taxonomy" id="936338"/>
    <lineage>
        <taxon>Bacteria</taxon>
        <taxon>Bacillati</taxon>
        <taxon>Actinomycetota</taxon>
        <taxon>Actinomycetes</taxon>
        <taxon>Streptosporangiales</taxon>
        <taxon>Streptosporangiaceae</taxon>
        <taxon>Planobispora</taxon>
    </lineage>
</organism>
<evidence type="ECO:0000256" key="6">
    <source>
        <dbReference type="SAM" id="Phobius"/>
    </source>
</evidence>
<evidence type="ECO:0000313" key="8">
    <source>
        <dbReference type="EMBL" id="GIH92984.1"/>
    </source>
</evidence>
<dbReference type="InterPro" id="IPR010432">
    <property type="entry name" value="RDD"/>
</dbReference>
<evidence type="ECO:0000256" key="3">
    <source>
        <dbReference type="ARBA" id="ARBA00022692"/>
    </source>
</evidence>
<keyword evidence="2" id="KW-1003">Cell membrane</keyword>
<evidence type="ECO:0000256" key="1">
    <source>
        <dbReference type="ARBA" id="ARBA00004651"/>
    </source>
</evidence>
<keyword evidence="4 6" id="KW-1133">Transmembrane helix</keyword>
<evidence type="ECO:0000256" key="4">
    <source>
        <dbReference type="ARBA" id="ARBA00022989"/>
    </source>
</evidence>
<keyword evidence="3 6" id="KW-0812">Transmembrane</keyword>
<sequence length="194" mass="20585">MDLPRRPGDKNHPASAPLAPVGSYPVPIDVSLPPGVPAPRAEWWERLVARLIDGALFVALYWILSFAFYPVFAPAGEVRPADPLLLPGLFAGLVAFGAYTLYDYALHAGSGRTLGKKAMGIRVVPYGGGAPWLVGLAKRSVVFPGVLLVEGIPVLNVAMAVFGFVVGLSILLDKPLQRGLHDKAAGTVVVKDLR</sequence>
<comment type="caution">
    <text evidence="8">The sequence shown here is derived from an EMBL/GenBank/DDBJ whole genome shotgun (WGS) entry which is preliminary data.</text>
</comment>
<keyword evidence="5 6" id="KW-0472">Membrane</keyword>
<comment type="subcellular location">
    <subcellularLocation>
        <location evidence="1">Cell membrane</location>
        <topology evidence="1">Multi-pass membrane protein</topology>
    </subcellularLocation>
</comment>
<gene>
    <name evidence="8" type="ORF">Psi01_36140</name>
</gene>
<keyword evidence="9" id="KW-1185">Reference proteome</keyword>
<evidence type="ECO:0000256" key="5">
    <source>
        <dbReference type="ARBA" id="ARBA00023136"/>
    </source>
</evidence>
<dbReference type="Pfam" id="PF06271">
    <property type="entry name" value="RDD"/>
    <property type="match status" value="1"/>
</dbReference>
<evidence type="ECO:0000259" key="7">
    <source>
        <dbReference type="Pfam" id="PF06271"/>
    </source>
</evidence>
<protein>
    <submittedName>
        <fullName evidence="8">RDD family protein</fullName>
    </submittedName>
</protein>
<dbReference type="Proteomes" id="UP000619788">
    <property type="component" value="Unassembled WGS sequence"/>
</dbReference>
<dbReference type="RefSeq" id="WP_275424535.1">
    <property type="nucleotide sequence ID" value="NZ_BOOJ01000030.1"/>
</dbReference>
<reference evidence="8 9" key="1">
    <citation type="submission" date="2021-01" db="EMBL/GenBank/DDBJ databases">
        <title>Whole genome shotgun sequence of Planobispora siamensis NBRC 107568.</title>
        <authorList>
            <person name="Komaki H."/>
            <person name="Tamura T."/>
        </authorList>
    </citation>
    <scope>NUCLEOTIDE SEQUENCE [LARGE SCALE GENOMIC DNA]</scope>
    <source>
        <strain evidence="8 9">NBRC 107568</strain>
    </source>
</reference>
<dbReference type="PANTHER" id="PTHR36115">
    <property type="entry name" value="PROLINE-RICH ANTIGEN HOMOLOG-RELATED"/>
    <property type="match status" value="1"/>
</dbReference>
<feature type="transmembrane region" description="Helical" evidence="6">
    <location>
        <begin position="154"/>
        <end position="172"/>
    </location>
</feature>
<name>A0A8J3SGN1_9ACTN</name>
<accession>A0A8J3SGN1</accession>
<dbReference type="GO" id="GO:0005886">
    <property type="term" value="C:plasma membrane"/>
    <property type="evidence" value="ECO:0007669"/>
    <property type="project" value="UniProtKB-SubCell"/>
</dbReference>
<evidence type="ECO:0000256" key="2">
    <source>
        <dbReference type="ARBA" id="ARBA00022475"/>
    </source>
</evidence>
<feature type="domain" description="RDD" evidence="7">
    <location>
        <begin position="41"/>
        <end position="186"/>
    </location>
</feature>
<feature type="transmembrane region" description="Helical" evidence="6">
    <location>
        <begin position="84"/>
        <end position="102"/>
    </location>
</feature>